<accession>A0A378Y6B8</accession>
<dbReference type="STRING" id="1406858.GCA_000710895_02130"/>
<dbReference type="InterPro" id="IPR018330">
    <property type="entry name" value="RecT_fam"/>
</dbReference>
<evidence type="ECO:0000256" key="1">
    <source>
        <dbReference type="SAM" id="MobiDB-lite"/>
    </source>
</evidence>
<proteinExistence type="predicted"/>
<sequence>MTTTEIATTANTDLDTARAAARSAIELTADQREFSPQQVAVLKQLGIDDAPAAQLDLFFHRCQTTGLDPFAKQIYLIGRKTKVGGYRGEPERWETKYTIQTGIDGYRLNGRRAAKAAGESVKTEGPFWMGPDGGGWSDVWLGGRGNPPAAAKFVVIADGEPHVGIALYSEFVQTKNNGEPNSMWEKMPANQLAKCAEAQAWRKAYPDDFSGLVLEDAAQVIEPDGSPSPVRATAERVHRSAAAVFAAQEPAAVEAASNPVEKQDAAEPSDEDQAAEAMSNRRQQERLRDLLDAAGVTDKAEKHAYLSDQFGRKITGANQLTATEAEQLIAYLEEPIERDSAAEATDTRALAEGVQ</sequence>
<dbReference type="EMBL" id="UGRY01000002">
    <property type="protein sequence ID" value="SUA72624.1"/>
    <property type="molecule type" value="Genomic_DNA"/>
</dbReference>
<keyword evidence="4" id="KW-1185">Reference proteome</keyword>
<reference evidence="2 4" key="1">
    <citation type="submission" date="2018-06" db="EMBL/GenBank/DDBJ databases">
        <authorList>
            <consortium name="Pathogen Informatics"/>
            <person name="Doyle S."/>
        </authorList>
    </citation>
    <scope>NUCLEOTIDE SEQUENCE [LARGE SCALE GENOMIC DNA]</scope>
    <source>
        <strain evidence="2 4">NCTC1934</strain>
    </source>
</reference>
<evidence type="ECO:0000313" key="3">
    <source>
        <dbReference type="EMBL" id="SUA72684.1"/>
    </source>
</evidence>
<gene>
    <name evidence="2" type="ORF">NCTC1934_00052</name>
    <name evidence="3" type="ORF">NCTC1934_00112</name>
</gene>
<dbReference type="EMBL" id="UGRY01000002">
    <property type="protein sequence ID" value="SUA72684.1"/>
    <property type="molecule type" value="Genomic_DNA"/>
</dbReference>
<name>A0A378Y6B8_9NOCA</name>
<evidence type="ECO:0000313" key="4">
    <source>
        <dbReference type="Proteomes" id="UP000255467"/>
    </source>
</evidence>
<dbReference type="AlphaFoldDB" id="A0A378Y6B8"/>
<protein>
    <submittedName>
        <fullName evidence="2">Phage recombination protein Bet</fullName>
    </submittedName>
</protein>
<evidence type="ECO:0000313" key="2">
    <source>
        <dbReference type="EMBL" id="SUA72624.1"/>
    </source>
</evidence>
<dbReference type="Proteomes" id="UP000255467">
    <property type="component" value="Unassembled WGS sequence"/>
</dbReference>
<dbReference type="Pfam" id="PF03837">
    <property type="entry name" value="RecT"/>
    <property type="match status" value="1"/>
</dbReference>
<dbReference type="GO" id="GO:0003677">
    <property type="term" value="F:DNA binding"/>
    <property type="evidence" value="ECO:0007669"/>
    <property type="project" value="InterPro"/>
</dbReference>
<feature type="region of interest" description="Disordered" evidence="1">
    <location>
        <begin position="252"/>
        <end position="282"/>
    </location>
</feature>
<organism evidence="2 4">
    <name type="scientific">Nocardia otitidiscaviarum</name>
    <dbReference type="NCBI Taxonomy" id="1823"/>
    <lineage>
        <taxon>Bacteria</taxon>
        <taxon>Bacillati</taxon>
        <taxon>Actinomycetota</taxon>
        <taxon>Actinomycetes</taxon>
        <taxon>Mycobacteriales</taxon>
        <taxon>Nocardiaceae</taxon>
        <taxon>Nocardia</taxon>
    </lineage>
</organism>
<dbReference type="RefSeq" id="WP_172544763.1">
    <property type="nucleotide sequence ID" value="NZ_UGRY01000002.1"/>
</dbReference>
<dbReference type="GO" id="GO:0006259">
    <property type="term" value="P:DNA metabolic process"/>
    <property type="evidence" value="ECO:0007669"/>
    <property type="project" value="InterPro"/>
</dbReference>